<dbReference type="InterPro" id="IPR052404">
    <property type="entry name" value="SPP1-like_terminase"/>
</dbReference>
<dbReference type="Gene3D" id="6.10.140.2160">
    <property type="match status" value="1"/>
</dbReference>
<dbReference type="Gene3D" id="1.10.10.1400">
    <property type="entry name" value="Terminase, small subunit, N-terminal DNA-binding domain, HTH motif"/>
    <property type="match status" value="1"/>
</dbReference>
<dbReference type="PANTHER" id="PTHR41328">
    <property type="entry name" value="TERMINASE SMALL SUBUNIT-RELATED"/>
    <property type="match status" value="1"/>
</dbReference>
<organism evidence="3 4">
    <name type="scientific">Paenibacillus larvae subsp. larvae</name>
    <dbReference type="NCBI Taxonomy" id="147375"/>
    <lineage>
        <taxon>Bacteria</taxon>
        <taxon>Bacillati</taxon>
        <taxon>Bacillota</taxon>
        <taxon>Bacilli</taxon>
        <taxon>Bacillales</taxon>
        <taxon>Paenibacillaceae</taxon>
        <taxon>Paenibacillus</taxon>
    </lineage>
</organism>
<dbReference type="GO" id="GO:0051276">
    <property type="term" value="P:chromosome organization"/>
    <property type="evidence" value="ECO:0007669"/>
    <property type="project" value="InterPro"/>
</dbReference>
<dbReference type="EMBL" id="CP019655">
    <property type="protein sequence ID" value="AVF27693.1"/>
    <property type="molecule type" value="Genomic_DNA"/>
</dbReference>
<dbReference type="InterPro" id="IPR005335">
    <property type="entry name" value="Terminase_ssu"/>
</dbReference>
<keyword evidence="1" id="KW-1188">Viral release from host cell</keyword>
<evidence type="ECO:0000313" key="4">
    <source>
        <dbReference type="Proteomes" id="UP000239833"/>
    </source>
</evidence>
<dbReference type="AlphaFoldDB" id="A0A2L1U424"/>
<reference evidence="4" key="1">
    <citation type="submission" date="2017-02" db="EMBL/GenBank/DDBJ databases">
        <title>Delineation of Paenibacillus larvae strains originating from foulbrood outbreaks.</title>
        <authorList>
            <person name="Beims H."/>
            <person name="Bunk B."/>
            <person name="Sproeer C."/>
            <person name="Mohr K.I."/>
            <person name="Pradella S."/>
            <person name="Guenther G."/>
            <person name="Rohde M."/>
            <person name="von der Ohe W."/>
            <person name="Steinert M."/>
        </authorList>
    </citation>
    <scope>NUCLEOTIDE SEQUENCE [LARGE SCALE GENOMIC DNA]</scope>
    <source>
        <strain evidence="4">Eric_III</strain>
    </source>
</reference>
<dbReference type="InterPro" id="IPR038713">
    <property type="entry name" value="Terminase_Gp1_N_sf"/>
</dbReference>
<evidence type="ECO:0000256" key="2">
    <source>
        <dbReference type="ARBA" id="ARBA00023219"/>
    </source>
</evidence>
<dbReference type="Pfam" id="PF03592">
    <property type="entry name" value="Terminase_2"/>
    <property type="match status" value="1"/>
</dbReference>
<protein>
    <submittedName>
        <fullName evidence="3">Terminase small subunit</fullName>
    </submittedName>
</protein>
<sequence length="145" mass="16358">MRLTEKQKRFADYFVETGNATEAAIKAGYSEKTARFIGSENLTKPNIRSYIDQKITEKDKERIAKQDEILIFLTRVMRGEITEQVPVGKGEGYFSLDDKDTYVKDRVKAAELLGKRYAIWTDKQQVDGAVGVQIIDDVGDSDAAD</sequence>
<accession>A0A2L1U424</accession>
<keyword evidence="2" id="KW-0231">Viral genome packaging</keyword>
<evidence type="ECO:0000256" key="1">
    <source>
        <dbReference type="ARBA" id="ARBA00022612"/>
    </source>
</evidence>
<gene>
    <name evidence="3" type="ORF">ERICIII_03583</name>
</gene>
<dbReference type="PANTHER" id="PTHR41328:SF2">
    <property type="entry name" value="TERMINASE SMALL SUBUNIT"/>
    <property type="match status" value="1"/>
</dbReference>
<evidence type="ECO:0000313" key="3">
    <source>
        <dbReference type="EMBL" id="AVF27693.1"/>
    </source>
</evidence>
<name>A0A2L1U424_9BACL</name>
<proteinExistence type="predicted"/>
<dbReference type="Proteomes" id="UP000239833">
    <property type="component" value="Chromosome"/>
</dbReference>
<dbReference type="RefSeq" id="WP_079940375.1">
    <property type="nucleotide sequence ID" value="NZ_CP019655.1"/>
</dbReference>